<evidence type="ECO:0000256" key="19">
    <source>
        <dbReference type="ARBA" id="ARBA00023242"/>
    </source>
</evidence>
<dbReference type="InterPro" id="IPR001214">
    <property type="entry name" value="SET_dom"/>
</dbReference>
<dbReference type="AlphaFoldDB" id="G3U233"/>
<evidence type="ECO:0000259" key="36">
    <source>
        <dbReference type="PROSITE" id="PS51215"/>
    </source>
</evidence>
<dbReference type="Ensembl" id="ENSLAFT00000028853.1">
    <property type="protein sequence ID" value="ENSLAFP00000021891.1"/>
    <property type="gene ID" value="ENSLAFG00000014727.4"/>
</dbReference>
<dbReference type="CDD" id="cd15649">
    <property type="entry name" value="PHD1_NSD3"/>
    <property type="match status" value="1"/>
</dbReference>
<dbReference type="SMART" id="SM00570">
    <property type="entry name" value="AWS"/>
    <property type="match status" value="1"/>
</dbReference>
<keyword evidence="38" id="KW-1185">Reference proteome</keyword>
<evidence type="ECO:0000256" key="27">
    <source>
        <dbReference type="ARBA" id="ARBA00081740"/>
    </source>
</evidence>
<dbReference type="Pfam" id="PF17907">
    <property type="entry name" value="AWS"/>
    <property type="match status" value="1"/>
</dbReference>
<keyword evidence="31" id="KW-0812">Transmembrane</keyword>
<evidence type="ECO:0000256" key="8">
    <source>
        <dbReference type="ARBA" id="ARBA00022691"/>
    </source>
</evidence>
<dbReference type="GO" id="GO:0032259">
    <property type="term" value="P:methylation"/>
    <property type="evidence" value="ECO:0007669"/>
    <property type="project" value="UniProtKB-KW"/>
</dbReference>
<feature type="domain" description="SET" evidence="33">
    <location>
        <begin position="949"/>
        <end position="1066"/>
    </location>
</feature>
<dbReference type="GO" id="GO:0005694">
    <property type="term" value="C:chromosome"/>
    <property type="evidence" value="ECO:0007669"/>
    <property type="project" value="UniProtKB-SubCell"/>
</dbReference>
<dbReference type="GO" id="GO:0005634">
    <property type="term" value="C:nucleus"/>
    <property type="evidence" value="ECO:0007669"/>
    <property type="project" value="UniProtKB-SubCell"/>
</dbReference>
<dbReference type="FunFam" id="3.30.40.10:FF:000397">
    <property type="entry name" value="Histone-lysine N-methyltransferase"/>
    <property type="match status" value="1"/>
</dbReference>
<dbReference type="InterPro" id="IPR047458">
    <property type="entry name" value="PHD4_NSD3"/>
</dbReference>
<dbReference type="FunFam" id="3.30.40.10:FF:000025">
    <property type="entry name" value="Histone-lysine N-methyltransferase"/>
    <property type="match status" value="1"/>
</dbReference>
<evidence type="ECO:0000259" key="34">
    <source>
        <dbReference type="PROSITE" id="PS50812"/>
    </source>
</evidence>
<dbReference type="EC" id="2.1.1.370" evidence="24"/>
<evidence type="ECO:0000256" key="17">
    <source>
        <dbReference type="ARBA" id="ARBA00023054"/>
    </source>
</evidence>
<dbReference type="InterPro" id="IPR047453">
    <property type="entry name" value="PWWP_NSD3_rpt2"/>
</dbReference>
<protein>
    <recommendedName>
        <fullName evidence="26">Histone-lysine N-methyltransferase NSD3</fullName>
        <ecNumber evidence="24">2.1.1.370</ecNumber>
        <ecNumber evidence="25">2.1.1.371</ecNumber>
    </recommendedName>
    <alternativeName>
        <fullName evidence="27">Nuclear SET domain-containing protein 3</fullName>
    </alternativeName>
</protein>
<keyword evidence="8" id="KW-0949">S-adenosyl-L-methionine</keyword>
<dbReference type="PROSITE" id="PS50868">
    <property type="entry name" value="POST_SET"/>
    <property type="match status" value="1"/>
</dbReference>
<dbReference type="PROSITE" id="PS50812">
    <property type="entry name" value="PWWP"/>
    <property type="match status" value="2"/>
</dbReference>
<dbReference type="SMART" id="SM00293">
    <property type="entry name" value="PWWP"/>
    <property type="match status" value="2"/>
</dbReference>
<dbReference type="InterPro" id="IPR041306">
    <property type="entry name" value="C5HCH"/>
</dbReference>
<keyword evidence="14" id="KW-0156">Chromatin regulator</keyword>
<dbReference type="Pfam" id="PF23004">
    <property type="entry name" value="PHDvar_NSD"/>
    <property type="match status" value="1"/>
</dbReference>
<dbReference type="Gene3D" id="3.30.40.10">
    <property type="entry name" value="Zinc/RING finger domain, C3HC4 (zinc finger)"/>
    <property type="match status" value="4"/>
</dbReference>
<keyword evidence="31" id="KW-0472">Membrane</keyword>
<dbReference type="InterPro" id="IPR047461">
    <property type="entry name" value="SET_NSD3"/>
</dbReference>
<feature type="transmembrane region" description="Helical" evidence="31">
    <location>
        <begin position="64"/>
        <end position="90"/>
    </location>
</feature>
<dbReference type="InterPro" id="IPR011011">
    <property type="entry name" value="Znf_FYVE_PHD"/>
</dbReference>
<dbReference type="InterPro" id="IPR047527">
    <property type="entry name" value="PHD5_NSD3"/>
</dbReference>
<evidence type="ECO:0000256" key="2">
    <source>
        <dbReference type="ARBA" id="ARBA00004286"/>
    </source>
</evidence>
<dbReference type="FunFam" id="3.30.40.10:FF:000205">
    <property type="entry name" value="Histone-lysine N-methyltransferase"/>
    <property type="match status" value="1"/>
</dbReference>
<dbReference type="Gene3D" id="2.30.30.140">
    <property type="match status" value="2"/>
</dbReference>
<dbReference type="PANTHER" id="PTHR22884">
    <property type="entry name" value="SET DOMAIN PROTEINS"/>
    <property type="match status" value="1"/>
</dbReference>
<dbReference type="GO" id="GO:0006355">
    <property type="term" value="P:regulation of DNA-templated transcription"/>
    <property type="evidence" value="ECO:0007669"/>
    <property type="project" value="UniProtKB-ARBA"/>
</dbReference>
<keyword evidence="15" id="KW-0007">Acetylation</keyword>
<dbReference type="InterPro" id="IPR050777">
    <property type="entry name" value="SET2_Histone-Lys_MeTrsfase"/>
</dbReference>
<dbReference type="GO" id="GO:0140946">
    <property type="term" value="F:histone H3K4 dimethyltransferase activity"/>
    <property type="evidence" value="ECO:0007669"/>
    <property type="project" value="UniProtKB-EC"/>
</dbReference>
<dbReference type="Gene3D" id="2.170.270.10">
    <property type="entry name" value="SET domain"/>
    <property type="match status" value="1"/>
</dbReference>
<dbReference type="FunFam" id="2.30.30.140:FF:000030">
    <property type="entry name" value="Histone-lysine N-methyltransferase"/>
    <property type="match status" value="1"/>
</dbReference>
<evidence type="ECO:0000259" key="35">
    <source>
        <dbReference type="PROSITE" id="PS50868"/>
    </source>
</evidence>
<dbReference type="Pfam" id="PF17982">
    <property type="entry name" value="C5HCH"/>
    <property type="match status" value="1"/>
</dbReference>
<dbReference type="SMART" id="SM00249">
    <property type="entry name" value="PHD"/>
    <property type="match status" value="5"/>
</dbReference>
<dbReference type="InterPro" id="IPR006560">
    <property type="entry name" value="AWS_dom"/>
</dbReference>
<evidence type="ECO:0000256" key="14">
    <source>
        <dbReference type="ARBA" id="ARBA00022853"/>
    </source>
</evidence>
<evidence type="ECO:0000313" key="37">
    <source>
        <dbReference type="Ensembl" id="ENSLAFP00000021891.1"/>
    </source>
</evidence>
<keyword evidence="6" id="KW-0489">Methyltransferase</keyword>
<evidence type="ECO:0000256" key="26">
    <source>
        <dbReference type="ARBA" id="ARBA00068930"/>
    </source>
</evidence>
<keyword evidence="31" id="KW-1133">Transmembrane helix</keyword>
<feature type="domain" description="Post-SET" evidence="35">
    <location>
        <begin position="1073"/>
        <end position="1089"/>
    </location>
</feature>
<dbReference type="Proteomes" id="UP000007646">
    <property type="component" value="Unassembled WGS sequence"/>
</dbReference>
<keyword evidence="13" id="KW-0832">Ubl conjugation</keyword>
<dbReference type="Pfam" id="PF23011">
    <property type="entry name" value="PHD-1st_NSD"/>
    <property type="match status" value="1"/>
</dbReference>
<keyword evidence="18" id="KW-0804">Transcription</keyword>
<dbReference type="SUPFAM" id="SSF63748">
    <property type="entry name" value="Tudor/PWWP/MBT"/>
    <property type="match status" value="2"/>
</dbReference>
<evidence type="ECO:0000259" key="33">
    <source>
        <dbReference type="PROSITE" id="PS50280"/>
    </source>
</evidence>
<evidence type="ECO:0000256" key="9">
    <source>
        <dbReference type="ARBA" id="ARBA00022723"/>
    </source>
</evidence>
<evidence type="ECO:0000256" key="6">
    <source>
        <dbReference type="ARBA" id="ARBA00022603"/>
    </source>
</evidence>
<dbReference type="PROSITE" id="PS51215">
    <property type="entry name" value="AWS"/>
    <property type="match status" value="1"/>
</dbReference>
<feature type="region of interest" description="Disordered" evidence="30">
    <location>
        <begin position="189"/>
        <end position="211"/>
    </location>
</feature>
<keyword evidence="10" id="KW-0677">Repeat</keyword>
<feature type="domain" description="PWWP" evidence="34">
    <location>
        <begin position="764"/>
        <end position="826"/>
    </location>
</feature>
<dbReference type="SUPFAM" id="SSF82199">
    <property type="entry name" value="SET domain"/>
    <property type="match status" value="1"/>
</dbReference>
<dbReference type="Pfam" id="PF00855">
    <property type="entry name" value="PWWP"/>
    <property type="match status" value="2"/>
</dbReference>
<evidence type="ECO:0000313" key="38">
    <source>
        <dbReference type="Proteomes" id="UP000007646"/>
    </source>
</evidence>
<keyword evidence="9" id="KW-0479">Metal-binding</keyword>
<evidence type="ECO:0000256" key="30">
    <source>
        <dbReference type="SAM" id="MobiDB-lite"/>
    </source>
</evidence>
<dbReference type="CDD" id="cd20163">
    <property type="entry name" value="PWWP_NSD3_rpt1"/>
    <property type="match status" value="1"/>
</dbReference>
<reference evidence="37" key="3">
    <citation type="submission" date="2025-09" db="UniProtKB">
        <authorList>
            <consortium name="Ensembl"/>
        </authorList>
    </citation>
    <scope>IDENTIFICATION</scope>
    <source>
        <strain evidence="37">Isolate ISIS603380</strain>
    </source>
</reference>
<dbReference type="Pfam" id="PF22908">
    <property type="entry name" value="PHD_NSD"/>
    <property type="match status" value="1"/>
</dbReference>
<feature type="compositionally biased region" description="Polar residues" evidence="30">
    <location>
        <begin position="266"/>
        <end position="286"/>
    </location>
</feature>
<feature type="domain" description="PHD-type" evidence="32">
    <location>
        <begin position="1125"/>
        <end position="1172"/>
    </location>
</feature>
<keyword evidence="7" id="KW-0808">Transferase</keyword>
<dbReference type="InterPro" id="IPR055198">
    <property type="entry name" value="NSD_PHD"/>
</dbReference>
<evidence type="ECO:0000256" key="4">
    <source>
        <dbReference type="ARBA" id="ARBA00022499"/>
    </source>
</evidence>
<dbReference type="Pfam" id="PF00856">
    <property type="entry name" value="SET"/>
    <property type="match status" value="1"/>
</dbReference>
<evidence type="ECO:0000259" key="32">
    <source>
        <dbReference type="PROSITE" id="PS50016"/>
    </source>
</evidence>
<dbReference type="GO" id="GO:0140952">
    <property type="term" value="F:histone H3K27 dimethyltransferase activity"/>
    <property type="evidence" value="ECO:0007669"/>
    <property type="project" value="UniProtKB-EC"/>
</dbReference>
<dbReference type="SUPFAM" id="SSF57903">
    <property type="entry name" value="FYVE/PHD zinc finger"/>
    <property type="match status" value="3"/>
</dbReference>
<evidence type="ECO:0000256" key="7">
    <source>
        <dbReference type="ARBA" id="ARBA00022679"/>
    </source>
</evidence>
<evidence type="ECO:0000256" key="18">
    <source>
        <dbReference type="ARBA" id="ARBA00023163"/>
    </source>
</evidence>
<dbReference type="CDD" id="cd15661">
    <property type="entry name" value="PHD5_NSD3"/>
    <property type="match status" value="1"/>
</dbReference>
<dbReference type="CDD" id="cd15652">
    <property type="entry name" value="PHD2_NSD3"/>
    <property type="match status" value="1"/>
</dbReference>
<keyword evidence="17 29" id="KW-0175">Coiled coil</keyword>
<name>G3U233_LOXAF</name>
<evidence type="ECO:0000256" key="3">
    <source>
        <dbReference type="ARBA" id="ARBA00022454"/>
    </source>
</evidence>
<dbReference type="InterPro" id="IPR046341">
    <property type="entry name" value="SET_dom_sf"/>
</dbReference>
<keyword evidence="16" id="KW-0805">Transcription regulation</keyword>
<evidence type="ECO:0000256" key="31">
    <source>
        <dbReference type="SAM" id="Phobius"/>
    </source>
</evidence>
<dbReference type="InterPro" id="IPR001965">
    <property type="entry name" value="Znf_PHD"/>
</dbReference>
<dbReference type="InterPro" id="IPR019787">
    <property type="entry name" value="Znf_PHD-finger"/>
</dbReference>
<dbReference type="InterPro" id="IPR059153">
    <property type="entry name" value="NSD_PHD-1st"/>
</dbReference>
<organism evidence="37 38">
    <name type="scientific">Loxodonta africana</name>
    <name type="common">African elephant</name>
    <dbReference type="NCBI Taxonomy" id="9785"/>
    <lineage>
        <taxon>Eukaryota</taxon>
        <taxon>Metazoa</taxon>
        <taxon>Chordata</taxon>
        <taxon>Craniata</taxon>
        <taxon>Vertebrata</taxon>
        <taxon>Euteleostomi</taxon>
        <taxon>Mammalia</taxon>
        <taxon>Eutheria</taxon>
        <taxon>Afrotheria</taxon>
        <taxon>Proboscidea</taxon>
        <taxon>Elephantidae</taxon>
        <taxon>Loxodonta</taxon>
    </lineage>
</organism>
<dbReference type="CDD" id="cd15658">
    <property type="entry name" value="PHD4_NSD3"/>
    <property type="match status" value="1"/>
</dbReference>
<sequence length="1213" mass="137215">PQTVIPKKTGSPEIKLKITKTIQNGRELFESSLCGDLLNEVQASEHTKSKHESRKEKRKKRIRILRYNSFSSSQLVFVILCCLLISPLSFELKAAKQALPHTGRDQLILVHYNVGDLVWSKVGTYPWWPCMVSSDPQLEVHTKINTREKSAREYHVQFFSNQPERAWVHEKRVREYKGHEQYEELLAEATKQASNHSEKQKIRKPRPQRERAQWDIGIAHAEKALKMTREERIEQYTFIYIDKQPEAKKNVASKAEVKKTRRPRSVPNTQTEQTNTGEAASSPSSTEIRRHSQRRHTSVEEEEPPPVTEKTWGLPLFKKKNVERGDGGRGGRRGMLNSTPLSKIKLILMQIFYFCFLTELLFSSPDNFGANYEDYLGSPGTEYNKSLKSQINGLYHLLGSVEKKQQRRSIRTRSESEKSTEVVPKKKIKKEQVGFLHTENFTQKMGLASDFRYISNQSSLLRLIAVKSFCASEISDSCKPLKKRSRASTDVEMTSSAYRDTSDSDSRGLSDLQVSFGKQVDSPSATADVDISDVQSVDSSLSRSSFGMTKKDAVCQICESTGDSLIPCEGECCKHFHLECLGLASLPDGKFICMECQTGQHPCFSCKVSGTDVKRCSVGTCGKFYHETCVRKFPTAIFESKGFRCPQHCCSACSMENPEKPNSKIGRMMRCLRCPVAYHSGDACIAAGSIFVSSYVLICSNHSKRSSNSSSAVNVGFCFVCARGGRLLCCESCPASFHPECLGIGMPEGCWNCDDCKAGRKLHYKQIVWVKLGNYRWWPAETCNPRSVPLNIQGLKHDLGDFPVFFFGSHDYYWVHQGRVFPYVEGDKSFAEGQTSINKTFKKALEEAAKRFQELKAQRESKEALEIEKNSRKPPPYKHIKANKVVGKVQIQVADLSEIPRCNCKPADENPCGLESECLNRMLQYECHPQVCPAGDRCQNQCFTKRLYPDAEIIKTERRGWGLRTKRSIKKGEFVNEYVGELIDEEECRLRIKRAHENSVTNFYMLTVTKDRIIDAGPKGNYSRFMNHSCNPNCETQKWTVNGDVRVGLFALCDIPAGMELTFNYNLDCLGNGRTECHCGADNCSGFLGVRPKSACASTTEEKARNAKLKQKRRKIKTEPKQMHEDYCFQCGDGGELVMCDKKDCPKAYHLICLNLTQPPYGKWECPWHQCDECSSSAASFCEFCPHSFCKDHEKGALVPSALEGRLCCSEHD</sequence>
<evidence type="ECO:0000256" key="12">
    <source>
        <dbReference type="ARBA" id="ARBA00022833"/>
    </source>
</evidence>
<proteinExistence type="predicted"/>
<comment type="subcellular location">
    <subcellularLocation>
        <location evidence="2">Chromosome</location>
    </subcellularLocation>
    <subcellularLocation>
        <location evidence="1">Nucleus</location>
    </subcellularLocation>
</comment>
<dbReference type="InterPro" id="IPR055197">
    <property type="entry name" value="PHDvar_NSD"/>
</dbReference>
<evidence type="ECO:0000256" key="28">
    <source>
        <dbReference type="PROSITE-ProRule" id="PRU00146"/>
    </source>
</evidence>
<evidence type="ECO:0000256" key="22">
    <source>
        <dbReference type="ARBA" id="ARBA00056539"/>
    </source>
</evidence>
<keyword evidence="3" id="KW-0158">Chromosome</keyword>
<accession>G3U233</accession>
<dbReference type="FunFam" id="3.30.40.10:FF:000106">
    <property type="entry name" value="Histone-lysine N-methyltransferase"/>
    <property type="match status" value="1"/>
</dbReference>
<evidence type="ECO:0000256" key="10">
    <source>
        <dbReference type="ARBA" id="ARBA00022737"/>
    </source>
</evidence>
<evidence type="ECO:0000256" key="15">
    <source>
        <dbReference type="ARBA" id="ARBA00022990"/>
    </source>
</evidence>
<dbReference type="SMART" id="SM00508">
    <property type="entry name" value="PostSET"/>
    <property type="match status" value="1"/>
</dbReference>
<feature type="domain" description="PHD-type" evidence="32">
    <location>
        <begin position="715"/>
        <end position="759"/>
    </location>
</feature>
<evidence type="ECO:0000256" key="13">
    <source>
        <dbReference type="ARBA" id="ARBA00022843"/>
    </source>
</evidence>
<evidence type="ECO:0000256" key="23">
    <source>
        <dbReference type="ARBA" id="ARBA00065976"/>
    </source>
</evidence>
<keyword evidence="4" id="KW-1017">Isopeptide bond</keyword>
<dbReference type="EC" id="2.1.1.371" evidence="25"/>
<dbReference type="InterPro" id="IPR003616">
    <property type="entry name" value="Post-SET_dom"/>
</dbReference>
<dbReference type="GeneTree" id="ENSGT00940000155355"/>
<comment type="function">
    <text evidence="22">Histone methyltransferase. Preferentially dimethylates 'Lys-4' and 'Lys-27' of histone H3 forming H3K4me2 and H3K27me2. H3 'Lys-4' methylation represents a specific tag for epigenetic transcriptional activation, while 'Lys-27' is a mark for transcriptional repression.</text>
</comment>
<keyword evidence="12" id="KW-0862">Zinc</keyword>
<comment type="catalytic activity">
    <reaction evidence="20">
        <text>L-lysyl(27)-[histone H3] + 2 S-adenosyl-L-methionine = N(6),N(6)-dimethyl-L-lysyl(27)-[histone H3] + 2 S-adenosyl-L-homocysteine + 2 H(+)</text>
        <dbReference type="Rhea" id="RHEA:64452"/>
        <dbReference type="Rhea" id="RHEA-COMP:15539"/>
        <dbReference type="Rhea" id="RHEA-COMP:15548"/>
        <dbReference type="ChEBI" id="CHEBI:15378"/>
        <dbReference type="ChEBI" id="CHEBI:29969"/>
        <dbReference type="ChEBI" id="CHEBI:57856"/>
        <dbReference type="ChEBI" id="CHEBI:59789"/>
        <dbReference type="ChEBI" id="CHEBI:61976"/>
        <dbReference type="EC" id="2.1.1.371"/>
    </reaction>
</comment>
<dbReference type="InterPro" id="IPR013083">
    <property type="entry name" value="Znf_RING/FYVE/PHD"/>
</dbReference>
<comment type="subunit">
    <text evidence="23">Interacts with BRD4. Interacts (via KIKL motif) with BRD3 (via NET domain).</text>
</comment>
<feature type="coiled-coil region" evidence="29">
    <location>
        <begin position="838"/>
        <end position="865"/>
    </location>
</feature>
<evidence type="ECO:0000256" key="16">
    <source>
        <dbReference type="ARBA" id="ARBA00023015"/>
    </source>
</evidence>
<keyword evidence="5" id="KW-0597">Phosphoprotein</keyword>
<dbReference type="InterPro" id="IPR019786">
    <property type="entry name" value="Zinc_finger_PHD-type_CS"/>
</dbReference>
<evidence type="ECO:0000256" key="21">
    <source>
        <dbReference type="ARBA" id="ARBA00052270"/>
    </source>
</evidence>
<reference evidence="37" key="2">
    <citation type="submission" date="2025-08" db="UniProtKB">
        <authorList>
            <consortium name="Ensembl"/>
        </authorList>
    </citation>
    <scope>IDENTIFICATION</scope>
    <source>
        <strain evidence="37">Isolate ISIS603380</strain>
    </source>
</reference>
<gene>
    <name evidence="37" type="primary">NSD3</name>
</gene>
<evidence type="ECO:0000256" key="20">
    <source>
        <dbReference type="ARBA" id="ARBA00050891"/>
    </source>
</evidence>
<feature type="domain" description="PHD-type" evidence="32">
    <location>
        <begin position="552"/>
        <end position="599"/>
    </location>
</feature>
<dbReference type="GO" id="GO:0008270">
    <property type="term" value="F:zinc ion binding"/>
    <property type="evidence" value="ECO:0007669"/>
    <property type="project" value="UniProtKB-KW"/>
</dbReference>
<dbReference type="InterPro" id="IPR047451">
    <property type="entry name" value="PWWP_NSD3_rpt1"/>
</dbReference>
<evidence type="ECO:0000256" key="11">
    <source>
        <dbReference type="ARBA" id="ARBA00022771"/>
    </source>
</evidence>
<keyword evidence="19" id="KW-0539">Nucleus</keyword>
<evidence type="ECO:0000256" key="1">
    <source>
        <dbReference type="ARBA" id="ARBA00004123"/>
    </source>
</evidence>
<evidence type="ECO:0000256" key="29">
    <source>
        <dbReference type="SAM" id="Coils"/>
    </source>
</evidence>
<evidence type="ECO:0000256" key="5">
    <source>
        <dbReference type="ARBA" id="ARBA00022553"/>
    </source>
</evidence>
<feature type="domain" description="PWWP" evidence="34">
    <location>
        <begin position="114"/>
        <end position="179"/>
    </location>
</feature>
<dbReference type="FunFam" id="2.30.30.140:FF:000004">
    <property type="entry name" value="Histone-lysine N-methyltransferase"/>
    <property type="match status" value="1"/>
</dbReference>
<feature type="region of interest" description="Disordered" evidence="30">
    <location>
        <begin position="247"/>
        <end position="314"/>
    </location>
</feature>
<dbReference type="InterPro" id="IPR000313">
    <property type="entry name" value="PWWP_dom"/>
</dbReference>
<dbReference type="PROSITE" id="PS50016">
    <property type="entry name" value="ZF_PHD_2"/>
    <property type="match status" value="3"/>
</dbReference>
<keyword evidence="11 28" id="KW-0863">Zinc-finger</keyword>
<dbReference type="PROSITE" id="PS01359">
    <property type="entry name" value="ZF_PHD_1"/>
    <property type="match status" value="1"/>
</dbReference>
<dbReference type="SMART" id="SM00317">
    <property type="entry name" value="SET"/>
    <property type="match status" value="1"/>
</dbReference>
<dbReference type="FunFam" id="2.170.270.10:FF:000002">
    <property type="entry name" value="Histone-lysine N-methyltransferase"/>
    <property type="match status" value="1"/>
</dbReference>
<evidence type="ECO:0000256" key="24">
    <source>
        <dbReference type="ARBA" id="ARBA00066818"/>
    </source>
</evidence>
<comment type="catalytic activity">
    <reaction evidence="21">
        <text>L-lysyl(4)-[histone H3] + 2 S-adenosyl-L-methionine = N(6),N(6)-dimethyl-L-lysyl(4)-[histone H3] + 2 S-adenosyl-L-homocysteine + 2 H(+)</text>
        <dbReference type="Rhea" id="RHEA:64448"/>
        <dbReference type="Rhea" id="RHEA-COMP:15540"/>
        <dbReference type="Rhea" id="RHEA-COMP:15547"/>
        <dbReference type="ChEBI" id="CHEBI:15378"/>
        <dbReference type="ChEBI" id="CHEBI:29969"/>
        <dbReference type="ChEBI" id="CHEBI:57856"/>
        <dbReference type="ChEBI" id="CHEBI:59789"/>
        <dbReference type="ChEBI" id="CHEBI:61976"/>
        <dbReference type="EC" id="2.1.1.370"/>
    </reaction>
</comment>
<reference evidence="37 38" key="1">
    <citation type="submission" date="2009-06" db="EMBL/GenBank/DDBJ databases">
        <title>The Genome Sequence of Loxodonta africana (African elephant).</title>
        <authorList>
            <person name="Di Palma F."/>
            <person name="Heiman D."/>
            <person name="Young S."/>
            <person name="Johnson J."/>
            <person name="Lander E.S."/>
            <person name="Lindblad-Toh K."/>
        </authorList>
    </citation>
    <scope>NUCLEOTIDE SEQUENCE [LARGE SCALE GENOMIC DNA]</scope>
    <source>
        <strain evidence="37 38">Isolate ISIS603380</strain>
    </source>
</reference>
<dbReference type="CDD" id="cd19212">
    <property type="entry name" value="SET_NSD3"/>
    <property type="match status" value="1"/>
</dbReference>
<feature type="domain" description="AWS" evidence="36">
    <location>
        <begin position="897"/>
        <end position="947"/>
    </location>
</feature>
<evidence type="ECO:0000256" key="25">
    <source>
        <dbReference type="ARBA" id="ARBA00066819"/>
    </source>
</evidence>
<dbReference type="CDD" id="cd20166">
    <property type="entry name" value="PWWP_NSD3_rpt2"/>
    <property type="match status" value="1"/>
</dbReference>
<dbReference type="InterPro" id="IPR047456">
    <property type="entry name" value="PHD2_NSD3"/>
</dbReference>
<dbReference type="PROSITE" id="PS50280">
    <property type="entry name" value="SET"/>
    <property type="match status" value="1"/>
</dbReference>